<accession>A0A450RX88</accession>
<sequence length="120" mass="13839">MRTQPGKSGTKKVDERVHFLSFSNLLIVLSRIFRKSDYKLRFLVSFRLVISSFPRFAWECVARPRPQPNRCADVCCGSLFDCNYLPYEPVIGLSGRARLLPSRKYREIKLGGSLALPDKW</sequence>
<evidence type="ECO:0000313" key="1">
    <source>
        <dbReference type="EMBL" id="VFJ43806.1"/>
    </source>
</evidence>
<gene>
    <name evidence="1" type="ORF">BECKDK2373B_GA0170837_100659</name>
</gene>
<name>A0A450RX88_9GAMM</name>
<proteinExistence type="predicted"/>
<protein>
    <submittedName>
        <fullName evidence="1">Uncharacterized protein</fullName>
    </submittedName>
</protein>
<organism evidence="1">
    <name type="scientific">Candidatus Kentrum sp. DK</name>
    <dbReference type="NCBI Taxonomy" id="2126562"/>
    <lineage>
        <taxon>Bacteria</taxon>
        <taxon>Pseudomonadati</taxon>
        <taxon>Pseudomonadota</taxon>
        <taxon>Gammaproteobacteria</taxon>
        <taxon>Candidatus Kentrum</taxon>
    </lineage>
</organism>
<reference evidence="1" key="1">
    <citation type="submission" date="2019-02" db="EMBL/GenBank/DDBJ databases">
        <authorList>
            <person name="Gruber-Vodicka R. H."/>
            <person name="Seah K. B. B."/>
        </authorList>
    </citation>
    <scope>NUCLEOTIDE SEQUENCE</scope>
    <source>
        <strain evidence="1">BECK_DK47</strain>
    </source>
</reference>
<dbReference type="AlphaFoldDB" id="A0A450RX88"/>
<dbReference type="EMBL" id="CAADEX010000006">
    <property type="protein sequence ID" value="VFJ43806.1"/>
    <property type="molecule type" value="Genomic_DNA"/>
</dbReference>